<evidence type="ECO:0000313" key="1">
    <source>
        <dbReference type="EMBL" id="MBX72204.1"/>
    </source>
</evidence>
<name>A0A2P2QZ97_RHIMU</name>
<dbReference type="AlphaFoldDB" id="A0A2P2QZ97"/>
<dbReference type="EMBL" id="GGEC01091720">
    <property type="protein sequence ID" value="MBX72204.1"/>
    <property type="molecule type" value="Transcribed_RNA"/>
</dbReference>
<sequence length="30" mass="3419">MAVNLWNGNSFHLIGRSPSNISSKDRIWSM</sequence>
<reference evidence="1" key="1">
    <citation type="submission" date="2018-02" db="EMBL/GenBank/DDBJ databases">
        <title>Rhizophora mucronata_Transcriptome.</title>
        <authorList>
            <person name="Meera S.P."/>
            <person name="Sreeshan A."/>
            <person name="Augustine A."/>
        </authorList>
    </citation>
    <scope>NUCLEOTIDE SEQUENCE</scope>
    <source>
        <tissue evidence="1">Leaf</tissue>
    </source>
</reference>
<proteinExistence type="predicted"/>
<accession>A0A2P2QZ97</accession>
<protein>
    <submittedName>
        <fullName evidence="1">Uncharacterized protein</fullName>
    </submittedName>
</protein>
<organism evidence="1">
    <name type="scientific">Rhizophora mucronata</name>
    <name type="common">Asiatic mangrove</name>
    <dbReference type="NCBI Taxonomy" id="61149"/>
    <lineage>
        <taxon>Eukaryota</taxon>
        <taxon>Viridiplantae</taxon>
        <taxon>Streptophyta</taxon>
        <taxon>Embryophyta</taxon>
        <taxon>Tracheophyta</taxon>
        <taxon>Spermatophyta</taxon>
        <taxon>Magnoliopsida</taxon>
        <taxon>eudicotyledons</taxon>
        <taxon>Gunneridae</taxon>
        <taxon>Pentapetalae</taxon>
        <taxon>rosids</taxon>
        <taxon>fabids</taxon>
        <taxon>Malpighiales</taxon>
        <taxon>Rhizophoraceae</taxon>
        <taxon>Rhizophora</taxon>
    </lineage>
</organism>